<dbReference type="GeneID" id="93491098"/>
<reference evidence="2 3" key="1">
    <citation type="submission" date="2016-05" db="EMBL/GenBank/DDBJ databases">
        <authorList>
            <person name="Wang S."/>
            <person name="Zhu B."/>
        </authorList>
    </citation>
    <scope>NUCLEOTIDE SEQUENCE [LARGE SCALE GENOMIC DNA]</scope>
    <source>
        <strain evidence="2 3">CRS05-R5</strain>
    </source>
</reference>
<dbReference type="Proteomes" id="UP000078142">
    <property type="component" value="Chromosome"/>
</dbReference>
<accession>A0AAC9BWT7</accession>
<dbReference type="RefSeq" id="WP_064589188.1">
    <property type="nucleotide sequence ID" value="NZ_CP015852.1"/>
</dbReference>
<gene>
    <name evidence="2" type="ORF">A8L59_22125</name>
</gene>
<evidence type="ECO:0000313" key="3">
    <source>
        <dbReference type="Proteomes" id="UP000078142"/>
    </source>
</evidence>
<feature type="chain" id="PRO_5042286017" evidence="1">
    <location>
        <begin position="26"/>
        <end position="393"/>
    </location>
</feature>
<name>A0AAC9BWT7_9PSED</name>
<dbReference type="AlphaFoldDB" id="A0AAC9BWT7"/>
<proteinExistence type="predicted"/>
<organism evidence="2 3">
    <name type="scientific">Pseudomonas koreensis</name>
    <dbReference type="NCBI Taxonomy" id="198620"/>
    <lineage>
        <taxon>Bacteria</taxon>
        <taxon>Pseudomonadati</taxon>
        <taxon>Pseudomonadota</taxon>
        <taxon>Gammaproteobacteria</taxon>
        <taxon>Pseudomonadales</taxon>
        <taxon>Pseudomonadaceae</taxon>
        <taxon>Pseudomonas</taxon>
    </lineage>
</organism>
<evidence type="ECO:0000313" key="2">
    <source>
        <dbReference type="EMBL" id="ANH99999.1"/>
    </source>
</evidence>
<dbReference type="EMBL" id="CP015852">
    <property type="protein sequence ID" value="ANH99999.1"/>
    <property type="molecule type" value="Genomic_DNA"/>
</dbReference>
<protein>
    <submittedName>
        <fullName evidence="2">Uncharacterized protein</fullName>
    </submittedName>
</protein>
<feature type="signal peptide" evidence="1">
    <location>
        <begin position="1"/>
        <end position="25"/>
    </location>
</feature>
<sequence length="393" mass="42289">MFKLAGLTPAAMALAALTLSAAAHADVDLKLGSTERVTRLFAYPNNCSVICYRNWSLEQTVAHYLSQSVQRDGYANAKVLVKNDNGQIYVEISGVPQGYDKPLSALLDAGDLAYNGASKLNADGKWAYSWYLFLPLGMALENRKSVELLHFPPDYSLTQAQDYLRSNTTDRWATLLSDNGIPADQTPAYQTIIDIAPIAAPSNAGSDLEGVYDYFKDYQTTLVKQFSQTTSGTTLPMVAFGAPVRNWIKQQYGPTVGVLGLATISPSTGVNVPVLGSNHPSYIWYAADPASYNGDEAKADAAGLKVMGQDLSAACWQAGMGSKPGTDPKTLLNSCTQTWQVTQKVKTCELFYTSIRNLTPAQAAAKCSTTPVKAQLQQLQGELPATAVPAPHL</sequence>
<keyword evidence="1" id="KW-0732">Signal</keyword>
<evidence type="ECO:0000256" key="1">
    <source>
        <dbReference type="SAM" id="SignalP"/>
    </source>
</evidence>